<organism evidence="2 3">
    <name type="scientific">Datura stramonium</name>
    <name type="common">Jimsonweed</name>
    <name type="synonym">Common thornapple</name>
    <dbReference type="NCBI Taxonomy" id="4076"/>
    <lineage>
        <taxon>Eukaryota</taxon>
        <taxon>Viridiplantae</taxon>
        <taxon>Streptophyta</taxon>
        <taxon>Embryophyta</taxon>
        <taxon>Tracheophyta</taxon>
        <taxon>Spermatophyta</taxon>
        <taxon>Magnoliopsida</taxon>
        <taxon>eudicotyledons</taxon>
        <taxon>Gunneridae</taxon>
        <taxon>Pentapetalae</taxon>
        <taxon>asterids</taxon>
        <taxon>lamiids</taxon>
        <taxon>Solanales</taxon>
        <taxon>Solanaceae</taxon>
        <taxon>Solanoideae</taxon>
        <taxon>Datureae</taxon>
        <taxon>Datura</taxon>
    </lineage>
</organism>
<reference evidence="2 3" key="1">
    <citation type="journal article" date="2021" name="BMC Genomics">
        <title>Datura genome reveals duplications of psychoactive alkaloid biosynthetic genes and high mutation rate following tissue culture.</title>
        <authorList>
            <person name="Rajewski A."/>
            <person name="Carter-House D."/>
            <person name="Stajich J."/>
            <person name="Litt A."/>
        </authorList>
    </citation>
    <scope>NUCLEOTIDE SEQUENCE [LARGE SCALE GENOMIC DNA]</scope>
    <source>
        <strain evidence="2">AR-01</strain>
    </source>
</reference>
<feature type="compositionally biased region" description="Acidic residues" evidence="1">
    <location>
        <begin position="254"/>
        <end position="265"/>
    </location>
</feature>
<keyword evidence="3" id="KW-1185">Reference proteome</keyword>
<sequence>MASIAPPPTFDVNPHKFNYKPKFTSRLKRSSSSFTSQALSTSHSLSRVSGSTFCCVVGTVPVMVRLLSRCHLLLLRKAHLLLGDGIWRFKMLHSYHATSREDYEDAARLKVAIAAAATKDIVGRVMCHVNKAVEKSAGDAVFMRDCAGTGLVGWWTGTSEDVNDPYGRIRISAEHGRYVASQLASAVEGAPLFEIFLTVDNKGEYRQQAVYLKRKPVQQDLPIPSPKLPGASSNLDTLSPTENKSDMFDKISDSEEDGEDRDDDYGFQNALRDMIPGVQVKVLKVSSSRKVKIEI</sequence>
<proteinExistence type="predicted"/>
<name>A0ABS8RMF5_DATST</name>
<evidence type="ECO:0000256" key="1">
    <source>
        <dbReference type="SAM" id="MobiDB-lite"/>
    </source>
</evidence>
<dbReference type="Proteomes" id="UP000823775">
    <property type="component" value="Unassembled WGS sequence"/>
</dbReference>
<feature type="compositionally biased region" description="Basic and acidic residues" evidence="1">
    <location>
        <begin position="243"/>
        <end position="253"/>
    </location>
</feature>
<comment type="caution">
    <text evidence="2">The sequence shown here is derived from an EMBL/GenBank/DDBJ whole genome shotgun (WGS) entry which is preliminary data.</text>
</comment>
<evidence type="ECO:0000313" key="2">
    <source>
        <dbReference type="EMBL" id="MCD7447957.1"/>
    </source>
</evidence>
<feature type="compositionally biased region" description="Polar residues" evidence="1">
    <location>
        <begin position="231"/>
        <end position="242"/>
    </location>
</feature>
<gene>
    <name evidence="2" type="ORF">HAX54_036776</name>
</gene>
<evidence type="ECO:0000313" key="3">
    <source>
        <dbReference type="Proteomes" id="UP000823775"/>
    </source>
</evidence>
<dbReference type="PANTHER" id="PTHR33917:SF3">
    <property type="entry name" value="PROTEIN EXECUTER 1, CHLOROPLASTIC"/>
    <property type="match status" value="1"/>
</dbReference>
<dbReference type="PANTHER" id="PTHR33917">
    <property type="entry name" value="PROTEIN EXECUTER 1, CHLOROPLASTIC"/>
    <property type="match status" value="1"/>
</dbReference>
<dbReference type="EMBL" id="JACEIK010000049">
    <property type="protein sequence ID" value="MCD7447957.1"/>
    <property type="molecule type" value="Genomic_DNA"/>
</dbReference>
<dbReference type="InterPro" id="IPR044680">
    <property type="entry name" value="EX1/2"/>
</dbReference>
<feature type="region of interest" description="Disordered" evidence="1">
    <location>
        <begin position="221"/>
        <end position="267"/>
    </location>
</feature>
<accession>A0ABS8RMF5</accession>
<protein>
    <submittedName>
        <fullName evidence="2">Uncharacterized protein</fullName>
    </submittedName>
</protein>